<dbReference type="Pfam" id="PF23593">
    <property type="entry name" value="HEAT_ATR"/>
    <property type="match status" value="1"/>
</dbReference>
<dbReference type="PROSITE" id="PS00915">
    <property type="entry name" value="PI3_4_KINASE_1"/>
    <property type="match status" value="1"/>
</dbReference>
<dbReference type="OrthoDB" id="8180263at2759"/>
<evidence type="ECO:0000259" key="16">
    <source>
        <dbReference type="PROSITE" id="PS51190"/>
    </source>
</evidence>
<evidence type="ECO:0000313" key="19">
    <source>
        <dbReference type="Proteomes" id="UP000009046"/>
    </source>
</evidence>
<dbReference type="FunFam" id="1.10.1070.11:FF:000007">
    <property type="entry name" value="Serine/threonine-protein kinase TOR"/>
    <property type="match status" value="1"/>
</dbReference>
<dbReference type="InterPro" id="IPR036940">
    <property type="entry name" value="PI3/4_kinase_cat_sf"/>
</dbReference>
<evidence type="ECO:0000256" key="9">
    <source>
        <dbReference type="ARBA" id="ARBA00023306"/>
    </source>
</evidence>
<dbReference type="InterPro" id="IPR036738">
    <property type="entry name" value="FRB_sf"/>
</dbReference>
<proteinExistence type="inferred from homology"/>
<comment type="catalytic activity">
    <reaction evidence="11">
        <text>L-seryl-[protein] + ATP = O-phospho-L-seryl-[protein] + ADP + H(+)</text>
        <dbReference type="Rhea" id="RHEA:17989"/>
        <dbReference type="Rhea" id="RHEA-COMP:9863"/>
        <dbReference type="Rhea" id="RHEA-COMP:11604"/>
        <dbReference type="ChEBI" id="CHEBI:15378"/>
        <dbReference type="ChEBI" id="CHEBI:29999"/>
        <dbReference type="ChEBI" id="CHEBI:30616"/>
        <dbReference type="ChEBI" id="CHEBI:83421"/>
        <dbReference type="ChEBI" id="CHEBI:456216"/>
        <dbReference type="EC" id="2.7.11.1"/>
    </reaction>
</comment>
<evidence type="ECO:0000256" key="6">
    <source>
        <dbReference type="ARBA" id="ARBA00022777"/>
    </source>
</evidence>
<dbReference type="Pfam" id="PF00454">
    <property type="entry name" value="PI3_PI4_kinase"/>
    <property type="match status" value="1"/>
</dbReference>
<dbReference type="InterPro" id="IPR026683">
    <property type="entry name" value="TOR_cat"/>
</dbReference>
<comment type="catalytic activity">
    <reaction evidence="10 12">
        <text>L-threonyl-[protein] + ATP = O-phospho-L-threonyl-[protein] + ADP + H(+)</text>
        <dbReference type="Rhea" id="RHEA:46608"/>
        <dbReference type="Rhea" id="RHEA-COMP:11060"/>
        <dbReference type="Rhea" id="RHEA-COMP:11605"/>
        <dbReference type="ChEBI" id="CHEBI:15378"/>
        <dbReference type="ChEBI" id="CHEBI:30013"/>
        <dbReference type="ChEBI" id="CHEBI:30616"/>
        <dbReference type="ChEBI" id="CHEBI:61977"/>
        <dbReference type="ChEBI" id="CHEBI:456216"/>
        <dbReference type="EC" id="2.7.11.1"/>
    </reaction>
</comment>
<organism>
    <name type="scientific">Pediculus humanus subsp. corporis</name>
    <name type="common">Body louse</name>
    <dbReference type="NCBI Taxonomy" id="121224"/>
    <lineage>
        <taxon>Eukaryota</taxon>
        <taxon>Metazoa</taxon>
        <taxon>Ecdysozoa</taxon>
        <taxon>Arthropoda</taxon>
        <taxon>Hexapoda</taxon>
        <taxon>Insecta</taxon>
        <taxon>Pterygota</taxon>
        <taxon>Neoptera</taxon>
        <taxon>Paraneoptera</taxon>
        <taxon>Psocodea</taxon>
        <taxon>Troctomorpha</taxon>
        <taxon>Phthiraptera</taxon>
        <taxon>Anoplura</taxon>
        <taxon>Pediculidae</taxon>
        <taxon>Pediculus</taxon>
    </lineage>
</organism>
<evidence type="ECO:0000256" key="4">
    <source>
        <dbReference type="ARBA" id="ARBA00022737"/>
    </source>
</evidence>
<dbReference type="Gene3D" id="1.25.10.10">
    <property type="entry name" value="Leucine-rich Repeat Variant"/>
    <property type="match status" value="4"/>
</dbReference>
<dbReference type="InParanoid" id="E0VKR3"/>
<evidence type="ECO:0000256" key="13">
    <source>
        <dbReference type="SAM" id="MobiDB-lite"/>
    </source>
</evidence>
<evidence type="ECO:0000256" key="8">
    <source>
        <dbReference type="ARBA" id="ARBA00023254"/>
    </source>
</evidence>
<dbReference type="SMART" id="SM01345">
    <property type="entry name" value="Rapamycin_bind"/>
    <property type="match status" value="1"/>
</dbReference>
<keyword evidence="8" id="KW-0469">Meiosis</keyword>
<protein>
    <recommendedName>
        <fullName evidence="12">Serine/threonine-protein kinase TOR</fullName>
        <ecNumber evidence="12">2.7.11.1</ecNumber>
    </recommendedName>
</protein>
<dbReference type="GeneID" id="8235590"/>
<dbReference type="STRING" id="121224.E0VKR3"/>
<dbReference type="GO" id="GO:0005634">
    <property type="term" value="C:nucleus"/>
    <property type="evidence" value="ECO:0007669"/>
    <property type="project" value="TreeGrafter"/>
</dbReference>
<reference evidence="17" key="2">
    <citation type="submission" date="2007-04" db="EMBL/GenBank/DDBJ databases">
        <title>The genome of the human body louse.</title>
        <authorList>
            <consortium name="The Human Body Louse Genome Consortium"/>
            <person name="Kirkness E."/>
            <person name="Walenz B."/>
            <person name="Hass B."/>
            <person name="Bruggner R."/>
            <person name="Strausberg R."/>
        </authorList>
    </citation>
    <scope>NUCLEOTIDE SEQUENCE</scope>
    <source>
        <strain evidence="17">USDA</strain>
    </source>
</reference>
<dbReference type="InterPro" id="IPR003152">
    <property type="entry name" value="FATC_dom"/>
</dbReference>
<dbReference type="RefSeq" id="XP_002426707.1">
    <property type="nucleotide sequence ID" value="XM_002426662.1"/>
</dbReference>
<dbReference type="eggNOG" id="KOG0891">
    <property type="taxonomic scope" value="Eukaryota"/>
</dbReference>
<dbReference type="EMBL" id="DS235250">
    <property type="protein sequence ID" value="EEB13969.1"/>
    <property type="molecule type" value="Genomic_DNA"/>
</dbReference>
<dbReference type="Proteomes" id="UP000009046">
    <property type="component" value="Unassembled WGS sequence"/>
</dbReference>
<dbReference type="OMA" id="MRQHSAK"/>
<dbReference type="Gene3D" id="3.30.1010.10">
    <property type="entry name" value="Phosphatidylinositol 3-kinase Catalytic Subunit, Chain A, domain 4"/>
    <property type="match status" value="1"/>
</dbReference>
<feature type="domain" description="FATC" evidence="16">
    <location>
        <begin position="2428"/>
        <end position="2456"/>
    </location>
</feature>
<dbReference type="FunFam" id="1.25.10.10:FF:000371">
    <property type="entry name" value="Serine/threonine-protein kinase TOR"/>
    <property type="match status" value="1"/>
</dbReference>
<dbReference type="InterPro" id="IPR011009">
    <property type="entry name" value="Kinase-like_dom_sf"/>
</dbReference>
<evidence type="ECO:0000256" key="11">
    <source>
        <dbReference type="ARBA" id="ARBA00048679"/>
    </source>
</evidence>
<reference evidence="18" key="3">
    <citation type="submission" date="2020-05" db="UniProtKB">
        <authorList>
            <consortium name="EnsemblMetazoa"/>
        </authorList>
    </citation>
    <scope>IDENTIFICATION</scope>
    <source>
        <strain evidence="18">USDA</strain>
    </source>
</reference>
<dbReference type="PANTHER" id="PTHR11139:SF9">
    <property type="entry name" value="SERINE_THREONINE-PROTEIN KINASE MTOR"/>
    <property type="match status" value="1"/>
</dbReference>
<name>E0VKR3_PEDHC</name>
<dbReference type="InterPro" id="IPR024585">
    <property type="entry name" value="mTOR_dom"/>
</dbReference>
<dbReference type="InterPro" id="IPR000403">
    <property type="entry name" value="PI3/4_kinase_cat_dom"/>
</dbReference>
<dbReference type="PROSITE" id="PS51189">
    <property type="entry name" value="FAT"/>
    <property type="match status" value="1"/>
</dbReference>
<dbReference type="EC" id="2.7.11.1" evidence="12"/>
<sequence length="2456" mass="278928">MSNALMQQFVSGLKSRHADVRMKTAKDLYLYVKTELREVSPEELTAFMDEFNRHIFEMVSGSDVNEKKGGILAIECIIGVDIGNTSTRISRFMNYLRNLLPSNDVGVMELAARTVGKLALVSGTCTAEYVEFEVKRAFEWLGSERHENKRHAAVLVLKELAISMPTYFFQQVQLFFDLIFNAIRDPKAVIREAGVDALRAALVVIAQRETTKQAQRPQWYKQCFDEAKQGLEDVYVREKGFNRDDRVHGALLVLNELLRCANNKWERLQEELNSKLFNPTSKTNHQTEGMNLLPRLKYPLGRNQKSMALVISGSNHNQIMCESSACKQLVSEKMDEICTEALAQRLSRSPYVQQALLALLPRLAAFNKDKFVSMHLHGSMSYLLASLRGREKERALSFTTIGLVAVAIQDGIRPYLPKIMEFLKVSLPVSKDITTKKRGPPGPEPGVLVCITLLGHAVPNLVKDDVRDLLEAMLATGLSPGLTTALRELAATVPQLKRDISEGLLKMLSQVLMHKPLRHPGTPRHALMGPSPPQGNFFYFQMFSDPQDTASTTLALRTLGSFNFEGHSMLQFVRRCADHFLTSDLQEVRLETVRTCSRLLRLALQGRRSETVNSTVADVLSKLLTVGITDTDPEVRYWVLESLDSSFDQHLAQAENISALLVAMNDEIFEIRELAVSTIGRLSTLNPAYVMPSLRKTLIQFLTELEHSGMGRNKEQSARMLDKLIVSSPRLVRPYMEPILKILVPKLREAEPNPAVVVHILTAIGDLSEVNGAAMRSWADELLPILLELLGDSSSPERRGVALWCLGQLVGAAGLVVTPYHKYPTLLDVLINFLKTEQQPAIRRETIRVLGLLGALDPYRHKLNQGQIDSQAHSTSFFANKDLKNEESNLELNTSEMLVNSSAATLEEFYPAAAVTTLMRIIRDPTLAQHHTMVVQAVTFIFNSLGIKCVPYIGQVMPSLLHVIRNSDVGFKEFLLQRLGDLISIVKQHIRNYLDDLFLLIKEFWTPNSPLQGTLISLVEAIAIALGAEFKVYLPQLLPQILRVLTHDTSKDRLVTMKLLSCLENLGSNLDDYLHLILPPVVRLFDARDCPSAVCKHAFETVDRLAEILDFSDFASRIIHPLARALDTSPELRQVAIDTLCALVTQLGKKKYSIFEPLIHKVMTKHKIQSPRYEMVWSNVQNDKISEDGEIDLNFYKSTLPRNRNKGSDPSQSDSTTFKRLHVSAVNLQRAWTASRRVSKDDWLEWLRRLSIELLKESPSPALKSCWALAQTYSQLPRDLFNAAFVSCWTELNDSLQKELIQSLEQALLVPDLPELTQTILNLAEFMDHCDNKALPIDPILLGERAMHCRAYAKALHYKEEEFHRQKTPNTQIYEALISINNKLQQKEAAVGLLEHILSIQGAGEPLRDQEIWYEKLHNWEKAKAAYQERLDENPHDVEFTLGQMRCMEALGEWDQLHDVANKHWSNWNDEGRQRMSRMAAAAAWGLGKWDSMEQYVSCIPQDSQDGAFFRAVLAVHREHFAVAQQFIDSARDLVDTELSALAGESYQRAYGAMVQVQMLAELEEVVQYKLVPERRPIIRQIWWERLSGCQRVVEDWQKIIQVRTLVISPQEDVHTWLKYASLCRKANRLMLSHKTLVMLLGKDPSGDLDAVLPTQNPNVTFAYTKHMWVAGCREQAYNQLYRLVHSCLRPQIQQCNKEMDEQKRLLARCYLKLGEWQEALQGVNEKSIAAVLLCYAAAADHDPQWYKAWHAWAYMNFETVLFYKHQHQDGSGEQKSGTLKNTEGREAFIYKFAAPAVEGFVRSISLSKGSSLQDTLRLLTLWFDYGQYTDVYDAIVSGLNIIEIDTWLQVIPQLIARIDTPRALVSMLIHQLLIDIGKNHPQALVYPLTVANKSASSFRRTAANKILKSMCEHSPVLVQQAVMVSDELIRVAILWHELWHQGLEEASRLYFGERNVKGMLDTLEPLHAMLERGPQTLKETSFNQTYGRDLTVAQEWCHRYKQSGNVRDLNQAWDLYYHVFRRIARQLPQLTSLELQYVSPKLLLCRDLELAVPGSYAPGQPIVRITHIQPALQVISSKQRPRKLGIKGSNGADYMFLLKGHEDLRQDERVMQLFGLVNTLLLHDSDTFRRNLTIQRYAVIPLSTNSGLIGWVPHCDTLHTLIRDYREKKKILLNIEYRIMLRMAPDYDHLTLMQKVEVFEHALETTQGDDLARLLWLKSPSSELWFDRRTNYTRSLAVMSMVGYILGLGDRHPSNLMLDRLSGKILHIDFGDCFEVAMTREKFPEKIPFRLTRMLINAMEVTGIEGTYRKTCESVMSVLRHNKDSLMAVLEAFVYDPLLNWRLMESTPKTKRSKQTTDSSISSSAQEGDGMDGTDSLAPSLPKKGAPTTSSQDNGDKNQPEALNKKALAIVTRVRDKLTGRDFCSEETLEVPKQVSFLIYEATSNENLCQCYIGW</sequence>
<dbReference type="GO" id="GO:0010605">
    <property type="term" value="P:negative regulation of macromolecule metabolic process"/>
    <property type="evidence" value="ECO:0007669"/>
    <property type="project" value="UniProtKB-ARBA"/>
</dbReference>
<evidence type="ECO:0000256" key="12">
    <source>
        <dbReference type="RuleBase" id="RU364109"/>
    </source>
</evidence>
<dbReference type="Pfam" id="PF02259">
    <property type="entry name" value="FAT"/>
    <property type="match status" value="1"/>
</dbReference>
<dbReference type="Gene3D" id="1.25.40.10">
    <property type="entry name" value="Tetratricopeptide repeat domain"/>
    <property type="match status" value="1"/>
</dbReference>
<dbReference type="Pfam" id="PF11865">
    <property type="entry name" value="mTOR_dom"/>
    <property type="match status" value="1"/>
</dbReference>
<evidence type="ECO:0000256" key="1">
    <source>
        <dbReference type="ARBA" id="ARBA00011031"/>
    </source>
</evidence>
<feature type="domain" description="PI3K/PI4K catalytic" evidence="14">
    <location>
        <begin position="2069"/>
        <end position="2383"/>
    </location>
</feature>
<accession>E0VKR3</accession>
<evidence type="ECO:0000259" key="14">
    <source>
        <dbReference type="PROSITE" id="PS50290"/>
    </source>
</evidence>
<dbReference type="Gene3D" id="1.20.120.150">
    <property type="entry name" value="FKBP12-rapamycin binding domain"/>
    <property type="match status" value="1"/>
</dbReference>
<dbReference type="Pfam" id="PF08771">
    <property type="entry name" value="FRB_dom"/>
    <property type="match status" value="1"/>
</dbReference>
<dbReference type="VEuPathDB" id="VectorBase:PHUM268820"/>
<keyword evidence="5 12" id="KW-0547">Nucleotide-binding</keyword>
<comment type="similarity">
    <text evidence="1 12">Belongs to the PI3/PI4-kinase family.</text>
</comment>
<dbReference type="SMART" id="SM01346">
    <property type="entry name" value="DUF3385"/>
    <property type="match status" value="1"/>
</dbReference>
<dbReference type="InterPro" id="IPR014009">
    <property type="entry name" value="PIK_FAT"/>
</dbReference>
<dbReference type="PROSITE" id="PS50290">
    <property type="entry name" value="PI3_4_KINASE_3"/>
    <property type="match status" value="1"/>
</dbReference>
<dbReference type="InterPro" id="IPR009076">
    <property type="entry name" value="FRB_dom"/>
</dbReference>
<dbReference type="InterPro" id="IPR016024">
    <property type="entry name" value="ARM-type_fold"/>
</dbReference>
<dbReference type="PANTHER" id="PTHR11139">
    <property type="entry name" value="ATAXIA TELANGIECTASIA MUTATED ATM -RELATED"/>
    <property type="match status" value="1"/>
</dbReference>
<dbReference type="GO" id="GO:0051321">
    <property type="term" value="P:meiotic cell cycle"/>
    <property type="evidence" value="ECO:0007669"/>
    <property type="project" value="UniProtKB-KW"/>
</dbReference>
<dbReference type="FunFam" id="3.30.1010.10:FF:000004">
    <property type="entry name" value="Serine/threonine-protein kinase TOR"/>
    <property type="match status" value="1"/>
</dbReference>
<dbReference type="GO" id="GO:0016242">
    <property type="term" value="P:negative regulation of macroautophagy"/>
    <property type="evidence" value="ECO:0007669"/>
    <property type="project" value="TreeGrafter"/>
</dbReference>
<dbReference type="SMART" id="SM01343">
    <property type="entry name" value="FATC"/>
    <property type="match status" value="1"/>
</dbReference>
<dbReference type="Gene3D" id="1.10.1070.11">
    <property type="entry name" value="Phosphatidylinositol 3-/4-kinase, catalytic domain"/>
    <property type="match status" value="1"/>
</dbReference>
<dbReference type="HOGENOM" id="CLU_000178_7_1_1"/>
<dbReference type="GO" id="GO:0031931">
    <property type="term" value="C:TORC1 complex"/>
    <property type="evidence" value="ECO:0007669"/>
    <property type="project" value="UniProtKB-ARBA"/>
</dbReference>
<dbReference type="GO" id="GO:0038202">
    <property type="term" value="P:TORC1 signaling"/>
    <property type="evidence" value="ECO:0007669"/>
    <property type="project" value="TreeGrafter"/>
</dbReference>
<dbReference type="GO" id="GO:0010972">
    <property type="term" value="P:negative regulation of G2/M transition of mitotic cell cycle"/>
    <property type="evidence" value="ECO:0007669"/>
    <property type="project" value="UniProtKB-ARBA"/>
</dbReference>
<dbReference type="GO" id="GO:1901992">
    <property type="term" value="P:positive regulation of mitotic cell cycle phase transition"/>
    <property type="evidence" value="ECO:0007669"/>
    <property type="project" value="UniProtKB-ARBA"/>
</dbReference>
<evidence type="ECO:0000256" key="2">
    <source>
        <dbReference type="ARBA" id="ARBA00022527"/>
    </source>
</evidence>
<keyword evidence="3 12" id="KW-0808">Transferase</keyword>
<dbReference type="GO" id="GO:0044877">
    <property type="term" value="F:protein-containing complex binding"/>
    <property type="evidence" value="ECO:0007669"/>
    <property type="project" value="InterPro"/>
</dbReference>
<dbReference type="InterPro" id="IPR011990">
    <property type="entry name" value="TPR-like_helical_dom_sf"/>
</dbReference>
<dbReference type="GO" id="GO:0045944">
    <property type="term" value="P:positive regulation of transcription by RNA polymerase II"/>
    <property type="evidence" value="ECO:0007669"/>
    <property type="project" value="UniProtKB-ARBA"/>
</dbReference>
<reference evidence="17" key="1">
    <citation type="submission" date="2007-04" db="EMBL/GenBank/DDBJ databases">
        <title>Annotation of Pediculus humanus corporis strain USDA.</title>
        <authorList>
            <person name="Kirkness E."/>
            <person name="Hannick L."/>
            <person name="Hass B."/>
            <person name="Bruggner R."/>
            <person name="Lawson D."/>
            <person name="Bidwell S."/>
            <person name="Joardar V."/>
            <person name="Caler E."/>
            <person name="Walenz B."/>
            <person name="Inman J."/>
            <person name="Schobel S."/>
            <person name="Galinsky K."/>
            <person name="Amedeo P."/>
            <person name="Strausberg R."/>
        </authorList>
    </citation>
    <scope>NUCLEOTIDE SEQUENCE</scope>
    <source>
        <strain evidence="17">USDA</strain>
    </source>
</reference>
<dbReference type="FunCoup" id="E0VKR3">
    <property type="interactions" value="1728"/>
</dbReference>
<dbReference type="GO" id="GO:2000243">
    <property type="term" value="P:positive regulation of reproductive process"/>
    <property type="evidence" value="ECO:0007669"/>
    <property type="project" value="UniProtKB-ARBA"/>
</dbReference>
<dbReference type="FunFam" id="1.20.120.150:FF:000001">
    <property type="entry name" value="Serine/threonine-protein kinase TOR"/>
    <property type="match status" value="1"/>
</dbReference>
<dbReference type="Pfam" id="PF02260">
    <property type="entry name" value="FATC"/>
    <property type="match status" value="1"/>
</dbReference>
<dbReference type="InterPro" id="IPR011989">
    <property type="entry name" value="ARM-like"/>
</dbReference>
<evidence type="ECO:0000259" key="15">
    <source>
        <dbReference type="PROSITE" id="PS51189"/>
    </source>
</evidence>
<dbReference type="GO" id="GO:0005737">
    <property type="term" value="C:cytoplasm"/>
    <property type="evidence" value="ECO:0007669"/>
    <property type="project" value="TreeGrafter"/>
</dbReference>
<dbReference type="GO" id="GO:0000785">
    <property type="term" value="C:chromatin"/>
    <property type="evidence" value="ECO:0007669"/>
    <property type="project" value="UniProtKB-ARBA"/>
</dbReference>
<dbReference type="InterPro" id="IPR057564">
    <property type="entry name" value="HEAT_ATR"/>
</dbReference>
<evidence type="ECO:0000256" key="5">
    <source>
        <dbReference type="ARBA" id="ARBA00022741"/>
    </source>
</evidence>
<dbReference type="EnsemblMetazoa" id="PHUM268820-RA">
    <property type="protein sequence ID" value="PHUM268820-PA"/>
    <property type="gene ID" value="PHUM268820"/>
</dbReference>
<dbReference type="SUPFAM" id="SSF56112">
    <property type="entry name" value="Protein kinase-like (PK-like)"/>
    <property type="match status" value="1"/>
</dbReference>
<evidence type="ECO:0000313" key="18">
    <source>
        <dbReference type="EnsemblMetazoa" id="PHUM268820-PA"/>
    </source>
</evidence>
<dbReference type="SUPFAM" id="SSF47212">
    <property type="entry name" value="FKBP12-rapamycin-binding domain of FKBP-rapamycin-associated protein (FRAP)"/>
    <property type="match status" value="1"/>
</dbReference>
<dbReference type="EMBL" id="AAZO01003106">
    <property type="status" value="NOT_ANNOTATED_CDS"/>
    <property type="molecule type" value="Genomic_DNA"/>
</dbReference>
<dbReference type="PROSITE" id="PS00916">
    <property type="entry name" value="PI3_4_KINASE_2"/>
    <property type="match status" value="1"/>
</dbReference>
<keyword evidence="7 12" id="KW-0067">ATP-binding</keyword>
<gene>
    <name evidence="18" type="primary">8235590</name>
    <name evidence="17" type="ORF">Phum_PHUM268820</name>
</gene>
<dbReference type="GO" id="GO:0005524">
    <property type="term" value="F:ATP binding"/>
    <property type="evidence" value="ECO:0007669"/>
    <property type="project" value="UniProtKB-KW"/>
</dbReference>
<dbReference type="GO" id="GO:0031932">
    <property type="term" value="C:TORC2 complex"/>
    <property type="evidence" value="ECO:0007669"/>
    <property type="project" value="TreeGrafter"/>
</dbReference>
<dbReference type="InterPro" id="IPR050517">
    <property type="entry name" value="DDR_Repair_Kinase"/>
</dbReference>
<dbReference type="CTD" id="8235590"/>
<keyword evidence="2 12" id="KW-0723">Serine/threonine-protein kinase</keyword>
<dbReference type="FunFam" id="1.25.10.10:FF:000060">
    <property type="entry name" value="Serine/threonine-protein kinase mTOR"/>
    <property type="match status" value="1"/>
</dbReference>
<dbReference type="SUPFAM" id="SSF48371">
    <property type="entry name" value="ARM repeat"/>
    <property type="match status" value="1"/>
</dbReference>
<evidence type="ECO:0000256" key="10">
    <source>
        <dbReference type="ARBA" id="ARBA00047899"/>
    </source>
</evidence>
<dbReference type="PROSITE" id="PS51190">
    <property type="entry name" value="FATC"/>
    <property type="match status" value="1"/>
</dbReference>
<evidence type="ECO:0000256" key="3">
    <source>
        <dbReference type="ARBA" id="ARBA00022679"/>
    </source>
</evidence>
<evidence type="ECO:0000256" key="7">
    <source>
        <dbReference type="ARBA" id="ARBA00022840"/>
    </source>
</evidence>
<dbReference type="SMART" id="SM00146">
    <property type="entry name" value="PI3Kc"/>
    <property type="match status" value="1"/>
</dbReference>
<feature type="domain" description="FAT" evidence="15">
    <location>
        <begin position="1341"/>
        <end position="1895"/>
    </location>
</feature>
<dbReference type="GO" id="GO:0004674">
    <property type="term" value="F:protein serine/threonine kinase activity"/>
    <property type="evidence" value="ECO:0007669"/>
    <property type="project" value="UniProtKB-KW"/>
</dbReference>
<dbReference type="InterPro" id="IPR003151">
    <property type="entry name" value="PIK-rel_kinase_FAT"/>
</dbReference>
<evidence type="ECO:0000313" key="17">
    <source>
        <dbReference type="EMBL" id="EEB13969.1"/>
    </source>
</evidence>
<dbReference type="InterPro" id="IPR018936">
    <property type="entry name" value="PI3/4_kinase_CS"/>
</dbReference>
<keyword evidence="9" id="KW-0131">Cell cycle</keyword>
<keyword evidence="6 12" id="KW-0418">Kinase</keyword>
<keyword evidence="4" id="KW-0677">Repeat</keyword>
<dbReference type="CDD" id="cd05169">
    <property type="entry name" value="PIKKc_TOR"/>
    <property type="match status" value="1"/>
</dbReference>
<feature type="region of interest" description="Disordered" evidence="13">
    <location>
        <begin position="2348"/>
        <end position="2404"/>
    </location>
</feature>
<keyword evidence="19" id="KW-1185">Reference proteome</keyword>
<dbReference type="KEGG" id="phu:Phum_PHUM268820"/>